<keyword evidence="3" id="KW-1185">Reference proteome</keyword>
<proteinExistence type="predicted"/>
<dbReference type="GO" id="GO:0004865">
    <property type="term" value="F:protein serine/threonine phosphatase inhibitor activity"/>
    <property type="evidence" value="ECO:0007669"/>
    <property type="project" value="InterPro"/>
</dbReference>
<dbReference type="GO" id="GO:0008157">
    <property type="term" value="F:protein phosphatase 1 binding"/>
    <property type="evidence" value="ECO:0007669"/>
    <property type="project" value="TreeGrafter"/>
</dbReference>
<reference evidence="2 3" key="1">
    <citation type="submission" date="2014-11" db="EMBL/GenBank/DDBJ databases">
        <authorList>
            <person name="Zhu J."/>
            <person name="Qi W."/>
            <person name="Song R."/>
        </authorList>
    </citation>
    <scope>NUCLEOTIDE SEQUENCE [LARGE SCALE GENOMIC DNA]</scope>
</reference>
<accession>A0A0G4GSE0</accession>
<dbReference type="AlphaFoldDB" id="A0A0G4GSE0"/>
<dbReference type="InParanoid" id="A0A0G4GSE0"/>
<evidence type="ECO:0000313" key="2">
    <source>
        <dbReference type="EMBL" id="CEM33346.1"/>
    </source>
</evidence>
<feature type="region of interest" description="Disordered" evidence="1">
    <location>
        <begin position="33"/>
        <end position="134"/>
    </location>
</feature>
<dbReference type="STRING" id="1169540.A0A0G4GSE0"/>
<dbReference type="EMBL" id="CDMY01000781">
    <property type="protein sequence ID" value="CEM33346.1"/>
    <property type="molecule type" value="Genomic_DNA"/>
</dbReference>
<protein>
    <recommendedName>
        <fullName evidence="4">Protein phosphatase 1 regulatory subunit 11</fullName>
    </recommendedName>
</protein>
<dbReference type="InterPro" id="IPR011107">
    <property type="entry name" value="PPI_Ypi1"/>
</dbReference>
<evidence type="ECO:0000313" key="3">
    <source>
        <dbReference type="Proteomes" id="UP000041254"/>
    </source>
</evidence>
<feature type="compositionally biased region" description="Basic residues" evidence="1">
    <location>
        <begin position="53"/>
        <end position="63"/>
    </location>
</feature>
<feature type="compositionally biased region" description="Basic residues" evidence="1">
    <location>
        <begin position="86"/>
        <end position="102"/>
    </location>
</feature>
<dbReference type="GO" id="GO:0005634">
    <property type="term" value="C:nucleus"/>
    <property type="evidence" value="ECO:0007669"/>
    <property type="project" value="TreeGrafter"/>
</dbReference>
<dbReference type="Pfam" id="PF07491">
    <property type="entry name" value="PPI_Ypi1"/>
    <property type="match status" value="1"/>
</dbReference>
<dbReference type="Proteomes" id="UP000041254">
    <property type="component" value="Unassembled WGS sequence"/>
</dbReference>
<dbReference type="PANTHER" id="PTHR20835:SF0">
    <property type="entry name" value="E3 UBIQUITIN-PROTEIN LIGASE PPP1R11"/>
    <property type="match status" value="1"/>
</dbReference>
<name>A0A0G4GSE0_VITBC</name>
<evidence type="ECO:0000256" key="1">
    <source>
        <dbReference type="SAM" id="MobiDB-lite"/>
    </source>
</evidence>
<dbReference type="VEuPathDB" id="CryptoDB:Vbra_18506"/>
<gene>
    <name evidence="2" type="ORF">Vbra_18506</name>
</gene>
<feature type="compositionally biased region" description="Low complexity" evidence="1">
    <location>
        <begin position="109"/>
        <end position="134"/>
    </location>
</feature>
<organism evidence="2 3">
    <name type="scientific">Vitrella brassicaformis (strain CCMP3155)</name>
    <dbReference type="NCBI Taxonomy" id="1169540"/>
    <lineage>
        <taxon>Eukaryota</taxon>
        <taxon>Sar</taxon>
        <taxon>Alveolata</taxon>
        <taxon>Colpodellida</taxon>
        <taxon>Vitrellaceae</taxon>
        <taxon>Vitrella</taxon>
    </lineage>
</organism>
<dbReference type="PANTHER" id="PTHR20835">
    <property type="entry name" value="E3 UBIQUITIN-PROTEIN LIGASE PPP1R11-RELATED"/>
    <property type="match status" value="1"/>
</dbReference>
<sequence length="134" mass="14717">MQAIRGQTAVVTVQAAVPAPPAEQLQLLTLQPAPQHHNVTWEEGTVDNEHMDKKKSKKCCIYHKPREFGESSSESEGDDHPCSHQHCSHQHKNKKKNKKPIPKKFPDEQQQQPQGGPSGSGPQQQPQSSSGSSG</sequence>
<dbReference type="OMA" id="EPKDAHA"/>
<evidence type="ECO:0008006" key="4">
    <source>
        <dbReference type="Google" id="ProtNLM"/>
    </source>
</evidence>